<name>A0A081NEA9_9GAMM</name>
<sequence>MTAKYLLSVLAGLLLLNIAFAELPPDVYEEWQEISPEELIITVKKVSVHVDENNSRLLHCSVTVVIDDALRSENELSEGSTLKIKYFHRIPEPYFIGPSSIPVLDAGQSYLAYLRKTDSQYYTPSAGGLSFISQDSFQLFTPQVDD</sequence>
<feature type="signal peptide" evidence="1">
    <location>
        <begin position="1"/>
        <end position="21"/>
    </location>
</feature>
<dbReference type="OrthoDB" id="9830600at2"/>
<evidence type="ECO:0000313" key="2">
    <source>
        <dbReference type="EMBL" id="KEQ16782.1"/>
    </source>
</evidence>
<evidence type="ECO:0000256" key="1">
    <source>
        <dbReference type="SAM" id="SignalP"/>
    </source>
</evidence>
<protein>
    <recommendedName>
        <fullName evidence="4">Lipoprotein</fullName>
    </recommendedName>
</protein>
<proteinExistence type="predicted"/>
<dbReference type="EMBL" id="JOKH01000004">
    <property type="protein sequence ID" value="KEQ16782.1"/>
    <property type="molecule type" value="Genomic_DNA"/>
</dbReference>
<keyword evidence="3" id="KW-1185">Reference proteome</keyword>
<organism evidence="2 3">
    <name type="scientific">Endozoicomonas numazuensis</name>
    <dbReference type="NCBI Taxonomy" id="1137799"/>
    <lineage>
        <taxon>Bacteria</taxon>
        <taxon>Pseudomonadati</taxon>
        <taxon>Pseudomonadota</taxon>
        <taxon>Gammaproteobacteria</taxon>
        <taxon>Oceanospirillales</taxon>
        <taxon>Endozoicomonadaceae</taxon>
        <taxon>Endozoicomonas</taxon>
    </lineage>
</organism>
<evidence type="ECO:0000313" key="3">
    <source>
        <dbReference type="Proteomes" id="UP000028073"/>
    </source>
</evidence>
<keyword evidence="1" id="KW-0732">Signal</keyword>
<dbReference type="eggNOG" id="ENOG5033CUN">
    <property type="taxonomic scope" value="Bacteria"/>
</dbReference>
<dbReference type="Proteomes" id="UP000028073">
    <property type="component" value="Unassembled WGS sequence"/>
</dbReference>
<feature type="chain" id="PRO_5001760741" description="Lipoprotein" evidence="1">
    <location>
        <begin position="22"/>
        <end position="146"/>
    </location>
</feature>
<reference evidence="2 3" key="1">
    <citation type="submission" date="2014-06" db="EMBL/GenBank/DDBJ databases">
        <title>Whole Genome Sequences of Three Symbiotic Endozoicomonas Bacteria.</title>
        <authorList>
            <person name="Neave M.J."/>
            <person name="Apprill A."/>
            <person name="Voolstra C.R."/>
        </authorList>
    </citation>
    <scope>NUCLEOTIDE SEQUENCE [LARGE SCALE GENOMIC DNA]</scope>
    <source>
        <strain evidence="2 3">DSM 25634</strain>
    </source>
</reference>
<comment type="caution">
    <text evidence="2">The sequence shown here is derived from an EMBL/GenBank/DDBJ whole genome shotgun (WGS) entry which is preliminary data.</text>
</comment>
<dbReference type="AlphaFoldDB" id="A0A081NEA9"/>
<evidence type="ECO:0008006" key="4">
    <source>
        <dbReference type="Google" id="ProtNLM"/>
    </source>
</evidence>
<accession>A0A081NEA9</accession>
<dbReference type="RefSeq" id="WP_034838886.1">
    <property type="nucleotide sequence ID" value="NZ_JOKH01000004.1"/>
</dbReference>
<gene>
    <name evidence="2" type="ORF">GZ78_19060</name>
</gene>